<dbReference type="EMBL" id="CP033073">
    <property type="protein sequence ID" value="AYN38199.1"/>
    <property type="molecule type" value="Genomic_DNA"/>
</dbReference>
<evidence type="ECO:0000256" key="1">
    <source>
        <dbReference type="SAM" id="MobiDB-lite"/>
    </source>
</evidence>
<dbReference type="RefSeq" id="WP_121785707.1">
    <property type="nucleotide sequence ID" value="NZ_CP033073.1"/>
</dbReference>
<evidence type="ECO:0000313" key="2">
    <source>
        <dbReference type="EMBL" id="AYN38199.1"/>
    </source>
</evidence>
<gene>
    <name evidence="2" type="ORF">D9753_03745</name>
</gene>
<organism evidence="2 3">
    <name type="scientific">Streptomyces dangxiongensis</name>
    <dbReference type="NCBI Taxonomy" id="1442032"/>
    <lineage>
        <taxon>Bacteria</taxon>
        <taxon>Bacillati</taxon>
        <taxon>Actinomycetota</taxon>
        <taxon>Actinomycetes</taxon>
        <taxon>Kitasatosporales</taxon>
        <taxon>Streptomycetaceae</taxon>
        <taxon>Streptomyces</taxon>
    </lineage>
</organism>
<protein>
    <submittedName>
        <fullName evidence="2">Uncharacterized protein</fullName>
    </submittedName>
</protein>
<name>A0A3G2JBS3_9ACTN</name>
<proteinExistence type="predicted"/>
<feature type="region of interest" description="Disordered" evidence="1">
    <location>
        <begin position="220"/>
        <end position="239"/>
    </location>
</feature>
<dbReference type="AlphaFoldDB" id="A0A3G2JBS3"/>
<accession>A0A3G2JBS3</accession>
<reference evidence="2 3" key="1">
    <citation type="submission" date="2018-10" db="EMBL/GenBank/DDBJ databases">
        <title>The genome of Streptomyces dangxiongensis Z022.</title>
        <authorList>
            <person name="Zhang B."/>
        </authorList>
    </citation>
    <scope>NUCLEOTIDE SEQUENCE [LARGE SCALE GENOMIC DNA]</scope>
    <source>
        <strain evidence="2 3">Z022</strain>
    </source>
</reference>
<sequence>MRFQLWAGPGIFQTLMEAVIAEAAARGQADLDLVSPDSTVARAHHHAAAAGMRVDAELLEALEKAVAEEGASSKGHNAPVAEPDEQADAAREERRRLRRRREARLRAAELGRSLGGLSGKVHLSADRRCRPLSFVLTAGQSADSPRFTAVLERIRVPSPVDRPRTVLPPWPRTRRTPPDVSSWLLVTGLVVWAVAVGSLHVSALIVSGLSSVTAVLRCSSGRAGPAGGRSRGKDDPAAS</sequence>
<dbReference type="Proteomes" id="UP000268329">
    <property type="component" value="Chromosome"/>
</dbReference>
<dbReference type="OrthoDB" id="4546548at2"/>
<keyword evidence="3" id="KW-1185">Reference proteome</keyword>
<feature type="region of interest" description="Disordered" evidence="1">
    <location>
        <begin position="66"/>
        <end position="97"/>
    </location>
</feature>
<evidence type="ECO:0000313" key="3">
    <source>
        <dbReference type="Proteomes" id="UP000268329"/>
    </source>
</evidence>
<dbReference type="KEGG" id="sdd:D9753_03745"/>